<evidence type="ECO:0000256" key="3">
    <source>
        <dbReference type="ARBA" id="ARBA00022729"/>
    </source>
</evidence>
<evidence type="ECO:0000256" key="6">
    <source>
        <dbReference type="PROSITE-ProRule" id="PRU01240"/>
    </source>
</evidence>
<dbReference type="EMBL" id="CP069031">
    <property type="protein sequence ID" value="QRC99157.1"/>
    <property type="molecule type" value="Genomic_DNA"/>
</dbReference>
<evidence type="ECO:0000256" key="7">
    <source>
        <dbReference type="RuleBase" id="RU003355"/>
    </source>
</evidence>
<feature type="signal peptide" evidence="9">
    <location>
        <begin position="1"/>
        <end position="15"/>
    </location>
</feature>
<keyword evidence="5 6" id="KW-0720">Serine protease</keyword>
<dbReference type="InterPro" id="IPR036852">
    <property type="entry name" value="Peptidase_S8/S53_dom_sf"/>
</dbReference>
<dbReference type="SUPFAM" id="SSF54897">
    <property type="entry name" value="Protease propeptides/inhibitors"/>
    <property type="match status" value="1"/>
</dbReference>
<dbReference type="PROSITE" id="PS00136">
    <property type="entry name" value="SUBTILASE_ASP"/>
    <property type="match status" value="1"/>
</dbReference>
<evidence type="ECO:0000256" key="1">
    <source>
        <dbReference type="ARBA" id="ARBA00011073"/>
    </source>
</evidence>
<dbReference type="PRINTS" id="PR00723">
    <property type="entry name" value="SUBTILISIN"/>
</dbReference>
<dbReference type="Gene3D" id="3.40.50.200">
    <property type="entry name" value="Peptidase S8/S53 domain"/>
    <property type="match status" value="1"/>
</dbReference>
<keyword evidence="2 6" id="KW-0645">Protease</keyword>
<dbReference type="PROSITE" id="PS51892">
    <property type="entry name" value="SUBTILASE"/>
    <property type="match status" value="1"/>
</dbReference>
<feature type="active site" description="Charge relay system" evidence="6">
    <location>
        <position position="325"/>
    </location>
</feature>
<organism evidence="12 13">
    <name type="scientific">Phaeosphaeria nodorum (strain SN15 / ATCC MYA-4574 / FGSC 10173)</name>
    <name type="common">Glume blotch fungus</name>
    <name type="synonym">Parastagonospora nodorum</name>
    <dbReference type="NCBI Taxonomy" id="321614"/>
    <lineage>
        <taxon>Eukaryota</taxon>
        <taxon>Fungi</taxon>
        <taxon>Dikarya</taxon>
        <taxon>Ascomycota</taxon>
        <taxon>Pezizomycotina</taxon>
        <taxon>Dothideomycetes</taxon>
        <taxon>Pleosporomycetidae</taxon>
        <taxon>Pleosporales</taxon>
        <taxon>Pleosporineae</taxon>
        <taxon>Phaeosphaeriaceae</taxon>
        <taxon>Parastagonospora</taxon>
    </lineage>
</organism>
<feature type="domain" description="Peptidase S8/S53" evidence="10">
    <location>
        <begin position="130"/>
        <end position="340"/>
    </location>
</feature>
<dbReference type="InterPro" id="IPR023827">
    <property type="entry name" value="Peptidase_S8_Asp-AS"/>
</dbReference>
<dbReference type="PROSITE" id="PS00138">
    <property type="entry name" value="SUBTILASE_SER"/>
    <property type="match status" value="1"/>
</dbReference>
<evidence type="ECO:0000256" key="9">
    <source>
        <dbReference type="SAM" id="SignalP"/>
    </source>
</evidence>
<dbReference type="CDD" id="cd04077">
    <property type="entry name" value="Peptidases_S8_PCSK9_ProteinaseK_like"/>
    <property type="match status" value="1"/>
</dbReference>
<accession>A0A7U2F6A0</accession>
<dbReference type="InterPro" id="IPR034193">
    <property type="entry name" value="PCSK9_ProteinaseK-like"/>
</dbReference>
<dbReference type="Pfam" id="PF05922">
    <property type="entry name" value="Inhibitor_I9"/>
    <property type="match status" value="1"/>
</dbReference>
<keyword evidence="4 6" id="KW-0378">Hydrolase</keyword>
<feature type="active site" description="Charge relay system" evidence="6">
    <location>
        <position position="139"/>
    </location>
</feature>
<feature type="active site" description="Charge relay system" evidence="6">
    <location>
        <position position="171"/>
    </location>
</feature>
<dbReference type="SUPFAM" id="SSF52743">
    <property type="entry name" value="Subtilisin-like"/>
    <property type="match status" value="1"/>
</dbReference>
<comment type="similarity">
    <text evidence="1 6 7">Belongs to the peptidase S8 family.</text>
</comment>
<dbReference type="Proteomes" id="UP000663193">
    <property type="component" value="Chromosome 9"/>
</dbReference>
<gene>
    <name evidence="12" type="ORF">JI435_064910</name>
</gene>
<dbReference type="Pfam" id="PF00082">
    <property type="entry name" value="Peptidase_S8"/>
    <property type="match status" value="1"/>
</dbReference>
<feature type="domain" description="Inhibitor I9" evidence="11">
    <location>
        <begin position="31"/>
        <end position="94"/>
    </location>
</feature>
<reference evidence="13" key="1">
    <citation type="journal article" date="2021" name="BMC Genomics">
        <title>Chromosome-level genome assembly and manually-curated proteome of model necrotroph Parastagonospora nodorum Sn15 reveals a genome-wide trove of candidate effector homologs, and redundancy of virulence-related functions within an accessory chromosome.</title>
        <authorList>
            <person name="Bertazzoni S."/>
            <person name="Jones D.A.B."/>
            <person name="Phan H.T."/>
            <person name="Tan K.-C."/>
            <person name="Hane J.K."/>
        </authorList>
    </citation>
    <scope>NUCLEOTIDE SEQUENCE [LARGE SCALE GENOMIC DNA]</scope>
    <source>
        <strain evidence="13">SN15 / ATCC MYA-4574 / FGSC 10173)</strain>
    </source>
</reference>
<evidence type="ECO:0000256" key="4">
    <source>
        <dbReference type="ARBA" id="ARBA00022801"/>
    </source>
</evidence>
<dbReference type="OrthoDB" id="206201at2759"/>
<evidence type="ECO:0000256" key="2">
    <source>
        <dbReference type="ARBA" id="ARBA00022670"/>
    </source>
</evidence>
<protein>
    <submittedName>
        <fullName evidence="12">Uncharacterized protein</fullName>
    </submittedName>
</protein>
<evidence type="ECO:0000259" key="11">
    <source>
        <dbReference type="Pfam" id="PF05922"/>
    </source>
</evidence>
<feature type="region of interest" description="Disordered" evidence="8">
    <location>
        <begin position="375"/>
        <end position="396"/>
    </location>
</feature>
<dbReference type="InterPro" id="IPR037045">
    <property type="entry name" value="S8pro/Inhibitor_I9_sf"/>
</dbReference>
<evidence type="ECO:0000313" key="13">
    <source>
        <dbReference type="Proteomes" id="UP000663193"/>
    </source>
</evidence>
<dbReference type="GO" id="GO:0005576">
    <property type="term" value="C:extracellular region"/>
    <property type="evidence" value="ECO:0007669"/>
    <property type="project" value="UniProtKB-ARBA"/>
</dbReference>
<dbReference type="AlphaFoldDB" id="A0A7U2F6A0"/>
<dbReference type="GO" id="GO:0004252">
    <property type="term" value="F:serine-type endopeptidase activity"/>
    <property type="evidence" value="ECO:0007669"/>
    <property type="project" value="UniProtKB-UniRule"/>
</dbReference>
<evidence type="ECO:0000256" key="8">
    <source>
        <dbReference type="SAM" id="MobiDB-lite"/>
    </source>
</evidence>
<dbReference type="GO" id="GO:0006508">
    <property type="term" value="P:proteolysis"/>
    <property type="evidence" value="ECO:0007669"/>
    <property type="project" value="UniProtKB-KW"/>
</dbReference>
<keyword evidence="13" id="KW-1185">Reference proteome</keyword>
<dbReference type="FunFam" id="3.40.50.200:FF:000014">
    <property type="entry name" value="Proteinase K"/>
    <property type="match status" value="1"/>
</dbReference>
<proteinExistence type="inferred from homology"/>
<dbReference type="PANTHER" id="PTHR43806:SF58">
    <property type="entry name" value="ALKALINE PROTEASE 1-RELATED"/>
    <property type="match status" value="1"/>
</dbReference>
<dbReference type="InterPro" id="IPR050131">
    <property type="entry name" value="Peptidase_S8_subtilisin-like"/>
</dbReference>
<name>A0A7U2F6A0_PHANO</name>
<evidence type="ECO:0000313" key="12">
    <source>
        <dbReference type="EMBL" id="QRC99157.1"/>
    </source>
</evidence>
<feature type="chain" id="PRO_5030801341" evidence="9">
    <location>
        <begin position="16"/>
        <end position="396"/>
    </location>
</feature>
<dbReference type="Gene3D" id="3.30.70.80">
    <property type="entry name" value="Peptidase S8 propeptide/proteinase inhibitor I9"/>
    <property type="match status" value="1"/>
</dbReference>
<dbReference type="VEuPathDB" id="FungiDB:JI435_064910"/>
<evidence type="ECO:0000256" key="5">
    <source>
        <dbReference type="ARBA" id="ARBA00022825"/>
    </source>
</evidence>
<evidence type="ECO:0000259" key="10">
    <source>
        <dbReference type="Pfam" id="PF00082"/>
    </source>
</evidence>
<dbReference type="InterPro" id="IPR023828">
    <property type="entry name" value="Peptidase_S8_Ser-AS"/>
</dbReference>
<dbReference type="InterPro" id="IPR010259">
    <property type="entry name" value="S8pro/Inhibitor_I9"/>
</dbReference>
<dbReference type="InterPro" id="IPR000209">
    <property type="entry name" value="Peptidase_S8/S53_dom"/>
</dbReference>
<sequence length="396" mass="41436">MRFIILSALVSLGASHSIKFKTTESVSDAGSYIVKLRADATTSAVDSLRASLQATASHEYAMPGFRGFANSLTAEEATRLKNSNQIEYIEKSTRFHSNAIVTQEDAPWGLSRISSNETNGTTYTYDDTAGKGTCAYVVDTGIYIEHPEFEGRATFLVDTSGEDNLTDPYGHGTHNAGTIGSKTYGVAKNTKLYAVKVLDSEGDGTIEGIVAGLDFLVNNRTQDCPKGSVVNISLGGTFSQALNDAVKAVVQSGMFVAVSAGNEFGDARDVSPASEPSVCTVGATTINDTIAEFSNTGPVVDILAPGVDVLSTWNNGSTAVISGTSMSAPHVAGLGAYLLGAGLAEVESLCETIQGLALKNVITLLPNGTANLLANNGVDQDGERQPQDPKPTYGFH</sequence>
<dbReference type="PANTHER" id="PTHR43806">
    <property type="entry name" value="PEPTIDASE S8"/>
    <property type="match status" value="1"/>
</dbReference>
<dbReference type="InterPro" id="IPR015500">
    <property type="entry name" value="Peptidase_S8_subtilisin-rel"/>
</dbReference>
<keyword evidence="3 9" id="KW-0732">Signal</keyword>